<organism evidence="1 2">
    <name type="scientific">Eumeta variegata</name>
    <name type="common">Bagworm moth</name>
    <name type="synonym">Eumeta japonica</name>
    <dbReference type="NCBI Taxonomy" id="151549"/>
    <lineage>
        <taxon>Eukaryota</taxon>
        <taxon>Metazoa</taxon>
        <taxon>Ecdysozoa</taxon>
        <taxon>Arthropoda</taxon>
        <taxon>Hexapoda</taxon>
        <taxon>Insecta</taxon>
        <taxon>Pterygota</taxon>
        <taxon>Neoptera</taxon>
        <taxon>Endopterygota</taxon>
        <taxon>Lepidoptera</taxon>
        <taxon>Glossata</taxon>
        <taxon>Ditrysia</taxon>
        <taxon>Tineoidea</taxon>
        <taxon>Psychidae</taxon>
        <taxon>Oiketicinae</taxon>
        <taxon>Eumeta</taxon>
    </lineage>
</organism>
<evidence type="ECO:0000313" key="1">
    <source>
        <dbReference type="EMBL" id="GBP66705.1"/>
    </source>
</evidence>
<comment type="caution">
    <text evidence="1">The sequence shown here is derived from an EMBL/GenBank/DDBJ whole genome shotgun (WGS) entry which is preliminary data.</text>
</comment>
<dbReference type="Proteomes" id="UP000299102">
    <property type="component" value="Unassembled WGS sequence"/>
</dbReference>
<dbReference type="AlphaFoldDB" id="A0A4C1XX33"/>
<proteinExistence type="predicted"/>
<dbReference type="OrthoDB" id="127414at2759"/>
<keyword evidence="2" id="KW-1185">Reference proteome</keyword>
<dbReference type="EMBL" id="BGZK01000964">
    <property type="protein sequence ID" value="GBP66705.1"/>
    <property type="molecule type" value="Genomic_DNA"/>
</dbReference>
<sequence length="102" mass="11684">MQVLYNEKELRSGAMQCIVHSVVYRSFPGRKCIRDGPRASAHKWLHLALGGRDDRGGFKLRSKIIGDPTFNCKLCGGMPGKSSEFKTLWENLLLRCRRKLYQ</sequence>
<reference evidence="1 2" key="1">
    <citation type="journal article" date="2019" name="Commun. Biol.">
        <title>The bagworm genome reveals a unique fibroin gene that provides high tensile strength.</title>
        <authorList>
            <person name="Kono N."/>
            <person name="Nakamura H."/>
            <person name="Ohtoshi R."/>
            <person name="Tomita M."/>
            <person name="Numata K."/>
            <person name="Arakawa K."/>
        </authorList>
    </citation>
    <scope>NUCLEOTIDE SEQUENCE [LARGE SCALE GENOMIC DNA]</scope>
</reference>
<gene>
    <name evidence="1" type="ORF">EVAR_79061_1</name>
</gene>
<evidence type="ECO:0000313" key="2">
    <source>
        <dbReference type="Proteomes" id="UP000299102"/>
    </source>
</evidence>
<protein>
    <submittedName>
        <fullName evidence="1">Uncharacterized protein</fullName>
    </submittedName>
</protein>
<name>A0A4C1XX33_EUMVA</name>
<accession>A0A4C1XX33</accession>